<sequence>MSNRCLVKSILFLFLYGFFAASWATAAQDGGAFPKCERKDLKVYYQPIIHQSKRLFGSGTKTIEYPKSQIQLLQATPGQGCVISFHHLGWQIENIGFGGGGDIRRMRRSEKRELDRLFRHFLLPHHQQEDTKYVGKRNLESGAAVIITEDSPPGEILYPLYPLKPSLSKPITFDLVIDVSGSSPFFIGVNEYTRGKKVIEAITSLYNGIKELAGPDDTVHIRFMGGGIKEISGETPLEGLDFKTFRKHQAEAEKDSTSFSTLLKGLSSAYLDRHHVIIVVTDGCPDEKGKNPFCKKDPRKPYRNIASVLDKRTEQFNSSYHLFMVMTSRRSTKPEPAKVVQKRARKMRQELMGETRPVDVLSIGAEKTPAGKAPLFETDTLARTARAIMERVGRGERVVISKSWPDNHLHTLQVTVEGHSRRSNRDNITKLQQINLAFRPMEARPRLTEDIVAPIRAPGKEDILTMETEEFLLKNRGKTARSIPLKDDDRKKLMESHGLVHAIHTAGIKGVNLNEYSFDTLATRVGHYTPQSCSAPFGGGNEKKADCRSIPVFDIPLFYLHDDIAVSMERKFTPGPLWLLWEILPRHPVIGKEEIRVNIDHTEKELYEIDIEAIKTEEANIRLTQPGWPGVSIDDCAKCRSHAPMAHRKTVCKCIAIQPPFPTQLHGHLELPMVFKTEIGTQPVLANMVREISDGEWYKFDGNHLRVPLNNKYYEDTRENIWVYVVLFLCYLFFILVLVKRGLLRLHQKPHAIRGLDAVAVPRAGAGAGSPAINPPFGINDYGHRYYLWHRRDKTIIVSRKKLETLWTFENEAGREGLHPLELADLKYLTEHSKELDFCVQDAGNEEHYKLAWKKDKRPLGAGFRFENNGKERCREAFRSGDLGLSRNSYLATLFNPRYPITFLLLLPWMLLRFVACLAGFVLDRLVHHPNHYHSRFEKDDKSSAWDRVSPFILPMFPFAYILWFWVLYDGERFWSSIGWLIPIWVGFIAIFSVVMRPRYTKLFQPLTWILLIFGLLMIAMVLLDGENTMGIVSFVFRAIF</sequence>
<keyword evidence="1" id="KW-0472">Membrane</keyword>
<gene>
    <name evidence="3" type="ORF">BECKMB1821I_GA0114274_10303</name>
</gene>
<feature type="signal peptide" evidence="2">
    <location>
        <begin position="1"/>
        <end position="26"/>
    </location>
</feature>
<organism evidence="3">
    <name type="scientific">Candidatus Kentrum sp. MB</name>
    <dbReference type="NCBI Taxonomy" id="2138164"/>
    <lineage>
        <taxon>Bacteria</taxon>
        <taxon>Pseudomonadati</taxon>
        <taxon>Pseudomonadota</taxon>
        <taxon>Gammaproteobacteria</taxon>
        <taxon>Candidatus Kentrum</taxon>
    </lineage>
</organism>
<dbReference type="AlphaFoldDB" id="A0A450XS77"/>
<name>A0A450XS77_9GAMM</name>
<protein>
    <recommendedName>
        <fullName evidence="4">VWFA domain-containing protein</fullName>
    </recommendedName>
</protein>
<feature type="transmembrane region" description="Helical" evidence="1">
    <location>
        <begin position="903"/>
        <end position="923"/>
    </location>
</feature>
<dbReference type="InterPro" id="IPR036465">
    <property type="entry name" value="vWFA_dom_sf"/>
</dbReference>
<feature type="transmembrane region" description="Helical" evidence="1">
    <location>
        <begin position="949"/>
        <end position="967"/>
    </location>
</feature>
<keyword evidence="1" id="KW-1133">Transmembrane helix</keyword>
<keyword evidence="2" id="KW-0732">Signal</keyword>
<feature type="transmembrane region" description="Helical" evidence="1">
    <location>
        <begin position="1007"/>
        <end position="1024"/>
    </location>
</feature>
<reference evidence="3" key="1">
    <citation type="submission" date="2019-02" db="EMBL/GenBank/DDBJ databases">
        <authorList>
            <person name="Gruber-Vodicka R. H."/>
            <person name="Seah K. B. B."/>
        </authorList>
    </citation>
    <scope>NUCLEOTIDE SEQUENCE</scope>
    <source>
        <strain evidence="3">BECK_BZ199</strain>
    </source>
</reference>
<feature type="chain" id="PRO_5019341130" description="VWFA domain-containing protein" evidence="2">
    <location>
        <begin position="27"/>
        <end position="1041"/>
    </location>
</feature>
<evidence type="ECO:0008006" key="4">
    <source>
        <dbReference type="Google" id="ProtNLM"/>
    </source>
</evidence>
<evidence type="ECO:0000256" key="2">
    <source>
        <dbReference type="SAM" id="SignalP"/>
    </source>
</evidence>
<dbReference type="SUPFAM" id="SSF53300">
    <property type="entry name" value="vWA-like"/>
    <property type="match status" value="1"/>
</dbReference>
<proteinExistence type="predicted"/>
<accession>A0A450XS77</accession>
<dbReference type="EMBL" id="CAADFQ010000030">
    <property type="protein sequence ID" value="VFK32136.1"/>
    <property type="molecule type" value="Genomic_DNA"/>
</dbReference>
<feature type="transmembrane region" description="Helical" evidence="1">
    <location>
        <begin position="974"/>
        <end position="995"/>
    </location>
</feature>
<evidence type="ECO:0000313" key="3">
    <source>
        <dbReference type="EMBL" id="VFK32136.1"/>
    </source>
</evidence>
<feature type="transmembrane region" description="Helical" evidence="1">
    <location>
        <begin position="721"/>
        <end position="739"/>
    </location>
</feature>
<keyword evidence="1" id="KW-0812">Transmembrane</keyword>
<evidence type="ECO:0000256" key="1">
    <source>
        <dbReference type="SAM" id="Phobius"/>
    </source>
</evidence>